<dbReference type="SFLD" id="SFLDG01170">
    <property type="entry name" value="Pyruvoyl-dependent_arginine_de"/>
    <property type="match status" value="1"/>
</dbReference>
<dbReference type="InterPro" id="IPR002724">
    <property type="entry name" value="Pyruvoyl-dep_arg_deCO2ase"/>
</dbReference>
<evidence type="ECO:0000256" key="1">
    <source>
        <dbReference type="ARBA" id="ARBA00001928"/>
    </source>
</evidence>
<comment type="catalytic activity">
    <reaction evidence="6">
        <text>L-arginine + H(+) = agmatine + CO2</text>
        <dbReference type="Rhea" id="RHEA:17641"/>
        <dbReference type="ChEBI" id="CHEBI:15378"/>
        <dbReference type="ChEBI" id="CHEBI:16526"/>
        <dbReference type="ChEBI" id="CHEBI:32682"/>
        <dbReference type="ChEBI" id="CHEBI:58145"/>
        <dbReference type="EC" id="4.1.1.19"/>
    </reaction>
</comment>
<evidence type="ECO:0000256" key="4">
    <source>
        <dbReference type="ARBA" id="ARBA00023239"/>
    </source>
</evidence>
<keyword evidence="5" id="KW-0670">Pyruvate</keyword>
<evidence type="ECO:0000256" key="3">
    <source>
        <dbReference type="ARBA" id="ARBA00022793"/>
    </source>
</evidence>
<dbReference type="GO" id="GO:0008792">
    <property type="term" value="F:arginine decarboxylase activity"/>
    <property type="evidence" value="ECO:0007669"/>
    <property type="project" value="UniProtKB-EC"/>
</dbReference>
<feature type="compositionally biased region" description="Low complexity" evidence="7">
    <location>
        <begin position="206"/>
        <end position="215"/>
    </location>
</feature>
<dbReference type="AlphaFoldDB" id="A0A6C0I130"/>
<evidence type="ECO:0000256" key="6">
    <source>
        <dbReference type="ARBA" id="ARBA00049309"/>
    </source>
</evidence>
<dbReference type="EMBL" id="MN740075">
    <property type="protein sequence ID" value="QHT86711.1"/>
    <property type="molecule type" value="Genomic_DNA"/>
</dbReference>
<reference evidence="8" key="1">
    <citation type="journal article" date="2020" name="Nature">
        <title>Giant virus diversity and host interactions through global metagenomics.</title>
        <authorList>
            <person name="Schulz F."/>
            <person name="Roux S."/>
            <person name="Paez-Espino D."/>
            <person name="Jungbluth S."/>
            <person name="Walsh D.A."/>
            <person name="Denef V.J."/>
            <person name="McMahon K.D."/>
            <person name="Konstantinidis K.T."/>
            <person name="Eloe-Fadrosh E.A."/>
            <person name="Kyrpides N.C."/>
            <person name="Woyke T."/>
        </authorList>
    </citation>
    <scope>NUCLEOTIDE SEQUENCE</scope>
    <source>
        <strain evidence="8">GVMAG-M-3300023184-18</strain>
    </source>
</reference>
<evidence type="ECO:0000256" key="2">
    <source>
        <dbReference type="ARBA" id="ARBA00012426"/>
    </source>
</evidence>
<keyword evidence="3" id="KW-0210">Decarboxylase</keyword>
<dbReference type="Pfam" id="PF01862">
    <property type="entry name" value="PvlArgDC"/>
    <property type="match status" value="1"/>
</dbReference>
<dbReference type="GO" id="GO:0006527">
    <property type="term" value="P:L-arginine catabolic process"/>
    <property type="evidence" value="ECO:0007669"/>
    <property type="project" value="InterPro"/>
</dbReference>
<proteinExistence type="predicted"/>
<accession>A0A6C0I130</accession>
<organism evidence="8">
    <name type="scientific">viral metagenome</name>
    <dbReference type="NCBI Taxonomy" id="1070528"/>
    <lineage>
        <taxon>unclassified sequences</taxon>
        <taxon>metagenomes</taxon>
        <taxon>organismal metagenomes</taxon>
    </lineage>
</organism>
<protein>
    <recommendedName>
        <fullName evidence="2">arginine decarboxylase</fullName>
        <ecNumber evidence="2">4.1.1.19</ecNumber>
    </recommendedName>
</protein>
<sequence length="228" mass="24872">MIILGNRVPYEYFMTKGKGESDAGSEGLPYETGSYDAALFEAGIQNANIIEYTSVMPTDSKQISKEEGLKRLQWGEVLECIKAQSNGKKGSKISAAVMTTSVIDPKGKYLGGFAVEYSGSGTKQDAEASLAESVTGIIERRGYGKLKGGGNLIMYKDNVTDNGYKIHPGKIFEYENLDVTKKHGSVFTAICFVSYKFPTLKSNKSRAAANKNVNTKTKRRTKSKSSKQ</sequence>
<comment type="cofactor">
    <cofactor evidence="1">
        <name>pyruvate</name>
        <dbReference type="ChEBI" id="CHEBI:15361"/>
    </cofactor>
</comment>
<dbReference type="InterPro" id="IPR016105">
    <property type="entry name" value="Pyr-dep_his/arg-deCO2ase_sand"/>
</dbReference>
<evidence type="ECO:0000256" key="7">
    <source>
        <dbReference type="SAM" id="MobiDB-lite"/>
    </source>
</evidence>
<dbReference type="InterPro" id="IPR016104">
    <property type="entry name" value="Pyr-dep_his/arg-deCO2ase"/>
</dbReference>
<name>A0A6C0I130_9ZZZZ</name>
<evidence type="ECO:0000256" key="5">
    <source>
        <dbReference type="ARBA" id="ARBA00023317"/>
    </source>
</evidence>
<dbReference type="EC" id="4.1.1.19" evidence="2"/>
<dbReference type="Gene3D" id="3.50.20.10">
    <property type="entry name" value="Pyruvoyl-Dependent Histidine Decarboxylase, subunit B"/>
    <property type="match status" value="1"/>
</dbReference>
<dbReference type="PANTHER" id="PTHR40438:SF1">
    <property type="entry name" value="PYRUVOYL-DEPENDENT ARGININE DECARBOXYLASE"/>
    <property type="match status" value="1"/>
</dbReference>
<feature type="compositionally biased region" description="Basic residues" evidence="7">
    <location>
        <begin position="216"/>
        <end position="228"/>
    </location>
</feature>
<dbReference type="PANTHER" id="PTHR40438">
    <property type="entry name" value="PYRUVOYL-DEPENDENT ARGININE DECARBOXYLASE"/>
    <property type="match status" value="1"/>
</dbReference>
<dbReference type="SUPFAM" id="SSF56271">
    <property type="entry name" value="Pyruvoyl-dependent histidine and arginine decarboxylases"/>
    <property type="match status" value="1"/>
</dbReference>
<evidence type="ECO:0000313" key="8">
    <source>
        <dbReference type="EMBL" id="QHT86711.1"/>
    </source>
</evidence>
<keyword evidence="4" id="KW-0456">Lyase</keyword>
<feature type="region of interest" description="Disordered" evidence="7">
    <location>
        <begin position="206"/>
        <end position="228"/>
    </location>
</feature>